<evidence type="ECO:0000256" key="5">
    <source>
        <dbReference type="ARBA" id="ARBA00023004"/>
    </source>
</evidence>
<dbReference type="GO" id="GO:0005634">
    <property type="term" value="C:nucleus"/>
    <property type="evidence" value="ECO:0007669"/>
    <property type="project" value="UniProtKB-SubCell"/>
</dbReference>
<gene>
    <name evidence="8" type="primary">KDM8</name>
    <name evidence="8" type="ORF">EC973_008922</name>
</gene>
<dbReference type="OrthoDB" id="47172at2759"/>
<comment type="caution">
    <text evidence="8">The sequence shown here is derived from an EMBL/GenBank/DDBJ whole genome shotgun (WGS) entry which is preliminary data.</text>
</comment>
<evidence type="ECO:0000256" key="6">
    <source>
        <dbReference type="ARBA" id="ARBA00023242"/>
    </source>
</evidence>
<dbReference type="PROSITE" id="PS51184">
    <property type="entry name" value="JMJC"/>
    <property type="match status" value="1"/>
</dbReference>
<keyword evidence="9" id="KW-1185">Reference proteome</keyword>
<protein>
    <submittedName>
        <fullName evidence="8">Lysine-specific demethylase 8</fullName>
    </submittedName>
</protein>
<dbReference type="Gene3D" id="2.60.120.650">
    <property type="entry name" value="Cupin"/>
    <property type="match status" value="1"/>
</dbReference>
<dbReference type="InterPro" id="IPR041667">
    <property type="entry name" value="Cupin_8"/>
</dbReference>
<dbReference type="SMART" id="SM00558">
    <property type="entry name" value="JmjC"/>
    <property type="match status" value="1"/>
</dbReference>
<dbReference type="AlphaFoldDB" id="A0A8H7BMP0"/>
<proteinExistence type="predicted"/>
<comment type="cofactor">
    <cofactor evidence="1">
        <name>Fe(2+)</name>
        <dbReference type="ChEBI" id="CHEBI:29033"/>
    </cofactor>
</comment>
<dbReference type="Proteomes" id="UP000605846">
    <property type="component" value="Unassembled WGS sequence"/>
</dbReference>
<keyword evidence="8" id="KW-0489">Methyltransferase</keyword>
<keyword evidence="8" id="KW-0808">Transferase</keyword>
<keyword evidence="4" id="KW-0560">Oxidoreductase</keyword>
<feature type="domain" description="JmjC" evidence="7">
    <location>
        <begin position="274"/>
        <end position="446"/>
    </location>
</feature>
<comment type="subcellular location">
    <subcellularLocation>
        <location evidence="2">Nucleus</location>
    </subcellularLocation>
</comment>
<evidence type="ECO:0000313" key="8">
    <source>
        <dbReference type="EMBL" id="KAF7726342.1"/>
    </source>
</evidence>
<name>A0A8H7BMP0_9FUNG</name>
<evidence type="ECO:0000256" key="1">
    <source>
        <dbReference type="ARBA" id="ARBA00001954"/>
    </source>
</evidence>
<evidence type="ECO:0000256" key="3">
    <source>
        <dbReference type="ARBA" id="ARBA00022723"/>
    </source>
</evidence>
<dbReference type="SUPFAM" id="SSF51197">
    <property type="entry name" value="Clavaminate synthase-like"/>
    <property type="match status" value="1"/>
</dbReference>
<dbReference type="EMBL" id="JABAYA010000080">
    <property type="protein sequence ID" value="KAF7726342.1"/>
    <property type="molecule type" value="Genomic_DNA"/>
</dbReference>
<evidence type="ECO:0000313" key="9">
    <source>
        <dbReference type="Proteomes" id="UP000605846"/>
    </source>
</evidence>
<dbReference type="GO" id="GO:0046872">
    <property type="term" value="F:metal ion binding"/>
    <property type="evidence" value="ECO:0007669"/>
    <property type="project" value="UniProtKB-KW"/>
</dbReference>
<dbReference type="GO" id="GO:0008168">
    <property type="term" value="F:methyltransferase activity"/>
    <property type="evidence" value="ECO:0007669"/>
    <property type="project" value="UniProtKB-KW"/>
</dbReference>
<dbReference type="PANTHER" id="PTHR12461:SF106">
    <property type="entry name" value="BIFUNCTIONAL PEPTIDASE AND ARGINYL-HYDROXYLASE JMJD5"/>
    <property type="match status" value="1"/>
</dbReference>
<accession>A0A8H7BMP0</accession>
<dbReference type="PANTHER" id="PTHR12461">
    <property type="entry name" value="HYPOXIA-INDUCIBLE FACTOR 1 ALPHA INHIBITOR-RELATED"/>
    <property type="match status" value="1"/>
</dbReference>
<keyword evidence="3" id="KW-0479">Metal-binding</keyword>
<dbReference type="InterPro" id="IPR003347">
    <property type="entry name" value="JmjC_dom"/>
</dbReference>
<dbReference type="GO" id="GO:0032259">
    <property type="term" value="P:methylation"/>
    <property type="evidence" value="ECO:0007669"/>
    <property type="project" value="UniProtKB-KW"/>
</dbReference>
<organism evidence="8 9">
    <name type="scientific">Apophysomyces ossiformis</name>
    <dbReference type="NCBI Taxonomy" id="679940"/>
    <lineage>
        <taxon>Eukaryota</taxon>
        <taxon>Fungi</taxon>
        <taxon>Fungi incertae sedis</taxon>
        <taxon>Mucoromycota</taxon>
        <taxon>Mucoromycotina</taxon>
        <taxon>Mucoromycetes</taxon>
        <taxon>Mucorales</taxon>
        <taxon>Mucorineae</taxon>
        <taxon>Mucoraceae</taxon>
        <taxon>Apophysomyces</taxon>
    </lineage>
</organism>
<evidence type="ECO:0000256" key="2">
    <source>
        <dbReference type="ARBA" id="ARBA00004123"/>
    </source>
</evidence>
<evidence type="ECO:0000259" key="7">
    <source>
        <dbReference type="PROSITE" id="PS51184"/>
    </source>
</evidence>
<sequence length="448" mass="50561">MDTWDDLCTRLLHLLQDKTGQQGLFAIASFIIFGKIPNSQDGTDLLPCGASVVTLYLDALNSLAMDKVLALIDLADESLLLYPYKDVPRCWRRLLADAGLLRAMLLLRRWNGEITTARQLIHDLDIVMVVSGAPGLERREIANQVLDTVQDWLTTHRSKDDQQVVAETLTTKEKSAVEITLERPVQRLQECPSFFWFANHVCKATPVIIPHAIDHWPAMSSRPWQSARYLLDIAADRVVPVEIGRYTDAGWQQMMMRFEDFVRIHVQNPQTPPAYLAQHDLFRQIPRLEKDILVPDYCYVSPDYSEEEGEPPEEVIKNAWFGPRGTVSPLHHDPYHNLLAQVVGTKYLRLYSPGETDKLYPHEGLMSNTSQVDVGDPDLARFPSFATADYVECVLQPGELLYIPVSFISETIEETKNTIYCVNSRNGGIMSSLSIQASASVSGFSNKD</sequence>
<keyword evidence="6" id="KW-0539">Nucleus</keyword>
<dbReference type="GO" id="GO:0051864">
    <property type="term" value="F:histone H3K36 demethylase activity"/>
    <property type="evidence" value="ECO:0007669"/>
    <property type="project" value="TreeGrafter"/>
</dbReference>
<reference evidence="8" key="1">
    <citation type="submission" date="2020-01" db="EMBL/GenBank/DDBJ databases">
        <title>Genome Sequencing of Three Apophysomyces-Like Fungal Strains Confirms a Novel Fungal Genus in the Mucoromycota with divergent Burkholderia-like Endosymbiotic Bacteria.</title>
        <authorList>
            <person name="Stajich J.E."/>
            <person name="Macias A.M."/>
            <person name="Carter-House D."/>
            <person name="Lovett B."/>
            <person name="Kasson L.R."/>
            <person name="Berry K."/>
            <person name="Grigoriev I."/>
            <person name="Chang Y."/>
            <person name="Spatafora J."/>
            <person name="Kasson M.T."/>
        </authorList>
    </citation>
    <scope>NUCLEOTIDE SEQUENCE</scope>
    <source>
        <strain evidence="8">NRRL A-21654</strain>
    </source>
</reference>
<dbReference type="Pfam" id="PF13621">
    <property type="entry name" value="Cupin_8"/>
    <property type="match status" value="1"/>
</dbReference>
<keyword evidence="5" id="KW-0408">Iron</keyword>
<evidence type="ECO:0000256" key="4">
    <source>
        <dbReference type="ARBA" id="ARBA00023002"/>
    </source>
</evidence>